<sequence length="207" mass="21317">MRILLVGEGDGVLLLGWEFMLGMEAEVALLVEDGDGVLLVVGDVEVLNMTSEAIVLVGEGDDEMDIGIICGLNTDSTVGEGSAEKLARAVVGTAIILAGDGIDGDVDMDVDVDGSGLSESDRGAAEVSNAGENDLEVVIVVTGESDEEGDNEDEDGDRSKITKGTVELVGIVVVPLAKGNQAVVERVEVQPASGFGYDKRTPGKAQV</sequence>
<name>A0A439D5Z3_9PEZI</name>
<keyword evidence="2" id="KW-1185">Reference proteome</keyword>
<evidence type="ECO:0000313" key="2">
    <source>
        <dbReference type="Proteomes" id="UP000286045"/>
    </source>
</evidence>
<dbReference type="Proteomes" id="UP000286045">
    <property type="component" value="Unassembled WGS sequence"/>
</dbReference>
<evidence type="ECO:0000313" key="1">
    <source>
        <dbReference type="EMBL" id="RWA09826.1"/>
    </source>
</evidence>
<comment type="caution">
    <text evidence="1">The sequence shown here is derived from an EMBL/GenBank/DDBJ whole genome shotgun (WGS) entry which is preliminary data.</text>
</comment>
<accession>A0A439D5Z3</accession>
<proteinExistence type="predicted"/>
<organism evidence="1 2">
    <name type="scientific">Xylaria grammica</name>
    <dbReference type="NCBI Taxonomy" id="363999"/>
    <lineage>
        <taxon>Eukaryota</taxon>
        <taxon>Fungi</taxon>
        <taxon>Dikarya</taxon>
        <taxon>Ascomycota</taxon>
        <taxon>Pezizomycotina</taxon>
        <taxon>Sordariomycetes</taxon>
        <taxon>Xylariomycetidae</taxon>
        <taxon>Xylariales</taxon>
        <taxon>Xylariaceae</taxon>
        <taxon>Xylaria</taxon>
    </lineage>
</organism>
<gene>
    <name evidence="1" type="ORF">EKO27_g5312</name>
</gene>
<dbReference type="AlphaFoldDB" id="A0A439D5Z3"/>
<protein>
    <submittedName>
        <fullName evidence="1">Uncharacterized protein</fullName>
    </submittedName>
</protein>
<dbReference type="EMBL" id="RYZI01000139">
    <property type="protein sequence ID" value="RWA09826.1"/>
    <property type="molecule type" value="Genomic_DNA"/>
</dbReference>
<reference evidence="1 2" key="1">
    <citation type="submission" date="2018-12" db="EMBL/GenBank/DDBJ databases">
        <title>Draft genome sequence of Xylaria grammica IHI A82.</title>
        <authorList>
            <person name="Buettner E."/>
            <person name="Kellner H."/>
        </authorList>
    </citation>
    <scope>NUCLEOTIDE SEQUENCE [LARGE SCALE GENOMIC DNA]</scope>
    <source>
        <strain evidence="1 2">IHI A82</strain>
    </source>
</reference>